<dbReference type="EMBL" id="CAJVCH010561366">
    <property type="protein sequence ID" value="CAG7831658.1"/>
    <property type="molecule type" value="Genomic_DNA"/>
</dbReference>
<feature type="compositionally biased region" description="Low complexity" evidence="1">
    <location>
        <begin position="159"/>
        <end position="172"/>
    </location>
</feature>
<protein>
    <submittedName>
        <fullName evidence="2">Uncharacterized protein</fullName>
    </submittedName>
</protein>
<accession>A0A8J2PII8</accession>
<feature type="compositionally biased region" description="Polar residues" evidence="1">
    <location>
        <begin position="149"/>
        <end position="158"/>
    </location>
</feature>
<reference evidence="2" key="1">
    <citation type="submission" date="2021-06" db="EMBL/GenBank/DDBJ databases">
        <authorList>
            <person name="Hodson N. C."/>
            <person name="Mongue J. A."/>
            <person name="Jaron S. K."/>
        </authorList>
    </citation>
    <scope>NUCLEOTIDE SEQUENCE</scope>
</reference>
<evidence type="ECO:0000313" key="2">
    <source>
        <dbReference type="EMBL" id="CAG7831658.1"/>
    </source>
</evidence>
<sequence length="190" mass="19507">TFLAYSSQGLYASAYHCYPTYYMSTCALPGSATGASGSSQQTTLTCTYDPHTVYYNQALLSGLTTSGGAAASIASSQQTQQLAVSTQAGFSYSAKSGYSGARQSLSNSAKASHTSNNYMKIKSNSALPANPHVSAKSSLLAASNSKISCSTNDNGNDANKSTKSPSSTNNNPCPKIIPVVHLTVATTAAT</sequence>
<keyword evidence="3" id="KW-1185">Reference proteome</keyword>
<evidence type="ECO:0000313" key="3">
    <source>
        <dbReference type="Proteomes" id="UP000708208"/>
    </source>
</evidence>
<organism evidence="2 3">
    <name type="scientific">Allacma fusca</name>
    <dbReference type="NCBI Taxonomy" id="39272"/>
    <lineage>
        <taxon>Eukaryota</taxon>
        <taxon>Metazoa</taxon>
        <taxon>Ecdysozoa</taxon>
        <taxon>Arthropoda</taxon>
        <taxon>Hexapoda</taxon>
        <taxon>Collembola</taxon>
        <taxon>Symphypleona</taxon>
        <taxon>Sminthuridae</taxon>
        <taxon>Allacma</taxon>
    </lineage>
</organism>
<feature type="non-terminal residue" evidence="2">
    <location>
        <position position="190"/>
    </location>
</feature>
<dbReference type="AlphaFoldDB" id="A0A8J2PII8"/>
<dbReference type="Proteomes" id="UP000708208">
    <property type="component" value="Unassembled WGS sequence"/>
</dbReference>
<gene>
    <name evidence="2" type="ORF">AFUS01_LOCUS41389</name>
</gene>
<proteinExistence type="predicted"/>
<evidence type="ECO:0000256" key="1">
    <source>
        <dbReference type="SAM" id="MobiDB-lite"/>
    </source>
</evidence>
<name>A0A8J2PII8_9HEXA</name>
<comment type="caution">
    <text evidence="2">The sequence shown here is derived from an EMBL/GenBank/DDBJ whole genome shotgun (WGS) entry which is preliminary data.</text>
</comment>
<feature type="region of interest" description="Disordered" evidence="1">
    <location>
        <begin position="149"/>
        <end position="175"/>
    </location>
</feature>